<dbReference type="Proteomes" id="UP000315128">
    <property type="component" value="Chromosome"/>
</dbReference>
<dbReference type="OrthoDB" id="9811615at2"/>
<dbReference type="SUPFAM" id="SSF49764">
    <property type="entry name" value="HSP20-like chaperones"/>
    <property type="match status" value="1"/>
</dbReference>
<dbReference type="EMBL" id="CP041356">
    <property type="protein sequence ID" value="QDK70197.1"/>
    <property type="molecule type" value="Genomic_DNA"/>
</dbReference>
<dbReference type="Pfam" id="PF00011">
    <property type="entry name" value="HSP20"/>
    <property type="match status" value="1"/>
</dbReference>
<dbReference type="KEGG" id="lack:FLP15_02120"/>
<proteinExistence type="inferred from homology"/>
<dbReference type="PROSITE" id="PS01031">
    <property type="entry name" value="SHSP"/>
    <property type="match status" value="1"/>
</dbReference>
<evidence type="ECO:0000256" key="2">
    <source>
        <dbReference type="RuleBase" id="RU003616"/>
    </source>
</evidence>
<comment type="similarity">
    <text evidence="1 2">Belongs to the small heat shock protein (HSP20) family.</text>
</comment>
<evidence type="ECO:0000313" key="5">
    <source>
        <dbReference type="Proteomes" id="UP000315128"/>
    </source>
</evidence>
<dbReference type="AlphaFoldDB" id="A0A514Z6U0"/>
<evidence type="ECO:0000256" key="1">
    <source>
        <dbReference type="PROSITE-ProRule" id="PRU00285"/>
    </source>
</evidence>
<dbReference type="CDD" id="cd06471">
    <property type="entry name" value="ACD_LpsHSP_like"/>
    <property type="match status" value="1"/>
</dbReference>
<name>A0A514Z6U0_9LACT</name>
<evidence type="ECO:0000313" key="4">
    <source>
        <dbReference type="EMBL" id="QDK70197.1"/>
    </source>
</evidence>
<gene>
    <name evidence="4" type="ORF">FLP15_02120</name>
</gene>
<dbReference type="InterPro" id="IPR031107">
    <property type="entry name" value="Small_HSP"/>
</dbReference>
<dbReference type="PANTHER" id="PTHR11527">
    <property type="entry name" value="HEAT-SHOCK PROTEIN 20 FAMILY MEMBER"/>
    <property type="match status" value="1"/>
</dbReference>
<protein>
    <submittedName>
        <fullName evidence="4">Hsp20/alpha crystallin family protein</fullName>
    </submittedName>
</protein>
<dbReference type="InterPro" id="IPR002068">
    <property type="entry name" value="A-crystallin/Hsp20_dom"/>
</dbReference>
<reference evidence="4 5" key="1">
    <citation type="submission" date="2019-07" db="EMBL/GenBank/DDBJ databases">
        <title>Genome sequencing of KACC 19320.</title>
        <authorList>
            <person name="Heo J."/>
            <person name="Kim S.-J."/>
            <person name="Kim J.-S."/>
            <person name="Hong S.-B."/>
            <person name="Kwon S.-W."/>
        </authorList>
    </citation>
    <scope>NUCLEOTIDE SEQUENCE [LARGE SCALE GENOMIC DNA]</scope>
    <source>
        <strain evidence="4 5">KACC 19320</strain>
    </source>
</reference>
<dbReference type="RefSeq" id="WP_142765823.1">
    <property type="nucleotide sequence ID" value="NZ_CP041356.1"/>
</dbReference>
<organism evidence="4 5">
    <name type="scientific">Lactococcus protaetiae</name>
    <dbReference type="NCBI Taxonomy" id="2592653"/>
    <lineage>
        <taxon>Bacteria</taxon>
        <taxon>Bacillati</taxon>
        <taxon>Bacillota</taxon>
        <taxon>Bacilli</taxon>
        <taxon>Lactobacillales</taxon>
        <taxon>Streptococcaceae</taxon>
        <taxon>Lactococcus</taxon>
    </lineage>
</organism>
<feature type="domain" description="SHSP" evidence="3">
    <location>
        <begin position="36"/>
        <end position="148"/>
    </location>
</feature>
<sequence length="148" mass="16745">MSNDLMNSQNNWMDFGDDFFNHFGRNFFKNGLGFQNSNRQMAMKTDISESDAAYSVKIDLPGLKKDNINIDYVNGILTVSGKQEHTNEAKNEDGEVIHSERYSGSYSRSYSLPNVEREAITAKYDGGVLILNLPKTKVDANSHRIEIQ</sequence>
<accession>A0A514Z6U0</accession>
<evidence type="ECO:0000259" key="3">
    <source>
        <dbReference type="PROSITE" id="PS01031"/>
    </source>
</evidence>
<keyword evidence="5" id="KW-1185">Reference proteome</keyword>
<dbReference type="Gene3D" id="2.60.40.790">
    <property type="match status" value="1"/>
</dbReference>
<dbReference type="InterPro" id="IPR008978">
    <property type="entry name" value="HSP20-like_chaperone"/>
</dbReference>